<dbReference type="SUPFAM" id="SSF69349">
    <property type="entry name" value="Phage fibre proteins"/>
    <property type="match status" value="1"/>
</dbReference>
<dbReference type="Gene3D" id="3.10.450.190">
    <property type="match status" value="1"/>
</dbReference>
<feature type="compositionally biased region" description="Polar residues" evidence="1">
    <location>
        <begin position="852"/>
        <end position="862"/>
    </location>
</feature>
<feature type="compositionally biased region" description="Low complexity" evidence="1">
    <location>
        <begin position="792"/>
        <end position="805"/>
    </location>
</feature>
<protein>
    <submittedName>
        <fullName evidence="2">Baseplate hub subunit and tail lysozyme</fullName>
    </submittedName>
</protein>
<sequence length="862" mass="93119">MTNKTEFENPYDLFGGTVGQIPDLQTATQKIREEIRVQVPASAGLSLTRWFKDPIKAFTDPFRNFNFRFKKGRVSFEEYERNFAPQTPNILQSANPMGFDEVISIFETLVDDLTEDERQDYDSARYKIHIMLRILETRMEMENGVDFIRDNFAERDISFILRFAAEWREMISNTDVSLRDQLIDLRTYLMLFYELFIGVAFEAGRYEEKIKNYAALFSNVVVLIDEILIQFPNELEVMVERLANLLTYTPAKKIHRYRLTNLAGVLKNPLFKFVKSDYIRTQSPSTNVMATSFARKEVNPRDQIDAAQASLPTARLATPDIGVGDKIQANAEIDTIPYTGTVGPLTTEQFEALRRAVRQRESGGDYSAVNRYGFSGAYQFGGPALQDLGYAKKGTSGKGLKNPNNWTGKNGITSLGVFLQNRNLQDDLFVVWMKLLYKRCLSVKAISESDTPAQVAGIITVAHLLGAGGARDFKNGKDGADGNGTKASEYYNLGKNAVGGSTTVASADEAIQNSNAASMNTLPDSAMVTVPEQSAAPVYPYNKVKATESGHFEEYDDTPGAERIQVRHRKGSGYELKETGDTVYFSSRDSYDAVLGNNFIIVSGLCNIYVKGDCGIVSEGNVNINAGQDLNLIAGGDVNVVSGGNHSVRVSGSDSKTVEGDAAHSYGGFLRQSSDGDMQLESSSFSALSRNGNTTFVSKGDVNTVTSGSINQSAVGSISSVAKGNIISVSYGDQTLTATGKMVMSGDSLIANGKSNANVGSDGSTTIAGSGVIKLGAPVEKSLFADSAGIAPDGPASPVSPSGSSSDGGAGQVSNDNKKKIEEKPVAKIVEEFSASDFNKTQARTGGGEGSAPSTTDPYTFA</sequence>
<evidence type="ECO:0000313" key="2">
    <source>
        <dbReference type="EMBL" id="XCI77644.1"/>
    </source>
</evidence>
<dbReference type="EMBL" id="PP429227">
    <property type="protein sequence ID" value="XCI77644.1"/>
    <property type="molecule type" value="Genomic_DNA"/>
</dbReference>
<proteinExistence type="predicted"/>
<feature type="region of interest" description="Disordered" evidence="1">
    <location>
        <begin position="788"/>
        <end position="862"/>
    </location>
</feature>
<accession>A0AAU8HYA1</accession>
<gene>
    <name evidence="2" type="ORF">VGRTQORK_CDS0031</name>
</gene>
<feature type="compositionally biased region" description="Basic and acidic residues" evidence="1">
    <location>
        <begin position="816"/>
        <end position="831"/>
    </location>
</feature>
<reference evidence="2" key="1">
    <citation type="submission" date="2024-03" db="EMBL/GenBank/DDBJ databases">
        <authorList>
            <person name="Chantapakul B."/>
            <person name="Wang S."/>
        </authorList>
    </citation>
    <scope>NUCLEOTIDE SEQUENCE</scope>
</reference>
<evidence type="ECO:0000256" key="1">
    <source>
        <dbReference type="SAM" id="MobiDB-lite"/>
    </source>
</evidence>
<organism evidence="2">
    <name type="scientific">Rhizobium phage IG49</name>
    <dbReference type="NCBI Taxonomy" id="3129228"/>
    <lineage>
        <taxon>Viruses</taxon>
        <taxon>Duplodnaviria</taxon>
        <taxon>Heunggongvirae</taxon>
        <taxon>Uroviricota</taxon>
        <taxon>Caudoviricetes</taxon>
    </lineage>
</organism>
<name>A0AAU8HYA1_9CAUD</name>